<organism evidence="2 3">
    <name type="scientific">Pyrus ussuriensis x Pyrus communis</name>
    <dbReference type="NCBI Taxonomy" id="2448454"/>
    <lineage>
        <taxon>Eukaryota</taxon>
        <taxon>Viridiplantae</taxon>
        <taxon>Streptophyta</taxon>
        <taxon>Embryophyta</taxon>
        <taxon>Tracheophyta</taxon>
        <taxon>Spermatophyta</taxon>
        <taxon>Magnoliopsida</taxon>
        <taxon>eudicotyledons</taxon>
        <taxon>Gunneridae</taxon>
        <taxon>Pentapetalae</taxon>
        <taxon>rosids</taxon>
        <taxon>fabids</taxon>
        <taxon>Rosales</taxon>
        <taxon>Rosaceae</taxon>
        <taxon>Amygdaloideae</taxon>
        <taxon>Maleae</taxon>
        <taxon>Pyrus</taxon>
    </lineage>
</organism>
<protein>
    <submittedName>
        <fullName evidence="2">Acetyl-coenzyme A carboxylase carboxyl transferase subunit alpha</fullName>
    </submittedName>
</protein>
<dbReference type="GO" id="GO:0016743">
    <property type="term" value="F:carboxyl- or carbamoyltransferase activity"/>
    <property type="evidence" value="ECO:0007669"/>
    <property type="project" value="InterPro"/>
</dbReference>
<reference evidence="2 3" key="2">
    <citation type="submission" date="2019-11" db="EMBL/GenBank/DDBJ databases">
        <title>A de novo genome assembly of a pear dwarfing rootstock.</title>
        <authorList>
            <person name="Wang F."/>
            <person name="Wang J."/>
            <person name="Li S."/>
            <person name="Zhang Y."/>
            <person name="Fang M."/>
            <person name="Ma L."/>
            <person name="Zhao Y."/>
            <person name="Jiang S."/>
        </authorList>
    </citation>
    <scope>NUCLEOTIDE SEQUENCE [LARGE SCALE GENOMIC DNA]</scope>
    <source>
        <strain evidence="2">S2</strain>
        <tissue evidence="2">Leaf</tissue>
    </source>
</reference>
<dbReference type="EMBL" id="SMOL01000225">
    <property type="protein sequence ID" value="KAB2623368.1"/>
    <property type="molecule type" value="Genomic_DNA"/>
</dbReference>
<dbReference type="GO" id="GO:2001295">
    <property type="term" value="P:malonyl-CoA biosynthetic process"/>
    <property type="evidence" value="ECO:0007669"/>
    <property type="project" value="UniProtKB-UniPathway"/>
</dbReference>
<feature type="region of interest" description="Disordered" evidence="1">
    <location>
        <begin position="76"/>
        <end position="98"/>
    </location>
</feature>
<keyword evidence="3" id="KW-1185">Reference proteome</keyword>
<keyword evidence="2" id="KW-0808">Transferase</keyword>
<dbReference type="OrthoDB" id="912415at2759"/>
<dbReference type="InterPro" id="IPR001095">
    <property type="entry name" value="Acetyl_CoA_COase_a_su"/>
</dbReference>
<comment type="caution">
    <text evidence="2">The sequence shown here is derived from an EMBL/GenBank/DDBJ whole genome shotgun (WGS) entry which is preliminary data.</text>
</comment>
<dbReference type="PANTHER" id="PTHR42853:SF1">
    <property type="entry name" value="ACETYL-COA CARBOXYTRANSFERASE"/>
    <property type="match status" value="1"/>
</dbReference>
<evidence type="ECO:0000256" key="1">
    <source>
        <dbReference type="SAM" id="MobiDB-lite"/>
    </source>
</evidence>
<dbReference type="AlphaFoldDB" id="A0A5N5H6Z4"/>
<accession>A0A5N5H6Z4</accession>
<sequence>MWLLLQEPLGGAQLKLLKNVLKSANLEVVGVTKKNVVTAPPELKEEIVNAGIYEEIERVVNEAGISGRMEELKADIGKGLSSSERKRKGRSKDKGGDSCCFGCRSTKSKG</sequence>
<dbReference type="UniPathway" id="UPA00655">
    <property type="reaction ID" value="UER00711"/>
</dbReference>
<dbReference type="GO" id="GO:0006633">
    <property type="term" value="P:fatty acid biosynthetic process"/>
    <property type="evidence" value="ECO:0007669"/>
    <property type="project" value="InterPro"/>
</dbReference>
<dbReference type="GO" id="GO:0003989">
    <property type="term" value="F:acetyl-CoA carboxylase activity"/>
    <property type="evidence" value="ECO:0007669"/>
    <property type="project" value="InterPro"/>
</dbReference>
<dbReference type="PANTHER" id="PTHR42853">
    <property type="entry name" value="ACETYL-COENZYME A CARBOXYLASE CARBOXYL TRANSFERASE SUBUNIT ALPHA"/>
    <property type="match status" value="1"/>
</dbReference>
<dbReference type="Proteomes" id="UP000327157">
    <property type="component" value="Unassembled WGS sequence"/>
</dbReference>
<dbReference type="GO" id="GO:0009317">
    <property type="term" value="C:acetyl-CoA carboxylase complex"/>
    <property type="evidence" value="ECO:0007669"/>
    <property type="project" value="InterPro"/>
</dbReference>
<name>A0A5N5H6Z4_9ROSA</name>
<reference evidence="2 3" key="1">
    <citation type="submission" date="2019-09" db="EMBL/GenBank/DDBJ databases">
        <authorList>
            <person name="Ou C."/>
        </authorList>
    </citation>
    <scope>NUCLEOTIDE SEQUENCE [LARGE SCALE GENOMIC DNA]</scope>
    <source>
        <strain evidence="2">S2</strain>
        <tissue evidence="2">Leaf</tissue>
    </source>
</reference>
<proteinExistence type="predicted"/>
<evidence type="ECO:0000313" key="3">
    <source>
        <dbReference type="Proteomes" id="UP000327157"/>
    </source>
</evidence>
<gene>
    <name evidence="2" type="ORF">D8674_040297</name>
</gene>
<evidence type="ECO:0000313" key="2">
    <source>
        <dbReference type="EMBL" id="KAB2623368.1"/>
    </source>
</evidence>